<feature type="compositionally biased region" description="Basic and acidic residues" evidence="1">
    <location>
        <begin position="310"/>
        <end position="324"/>
    </location>
</feature>
<feature type="compositionally biased region" description="Basic and acidic residues" evidence="1">
    <location>
        <begin position="437"/>
        <end position="467"/>
    </location>
</feature>
<feature type="compositionally biased region" description="Basic and acidic residues" evidence="1">
    <location>
        <begin position="536"/>
        <end position="548"/>
    </location>
</feature>
<feature type="compositionally biased region" description="Basic and acidic residues" evidence="1">
    <location>
        <begin position="359"/>
        <end position="376"/>
    </location>
</feature>
<accession>A0AAV4GC63</accession>
<feature type="compositionally biased region" description="Basic and acidic residues" evidence="1">
    <location>
        <begin position="1"/>
        <end position="15"/>
    </location>
</feature>
<gene>
    <name evidence="2" type="ORF">ElyMa_004110200</name>
</gene>
<evidence type="ECO:0000313" key="2">
    <source>
        <dbReference type="EMBL" id="GFR82899.1"/>
    </source>
</evidence>
<comment type="caution">
    <text evidence="2">The sequence shown here is derived from an EMBL/GenBank/DDBJ whole genome shotgun (WGS) entry which is preliminary data.</text>
</comment>
<dbReference type="AlphaFoldDB" id="A0AAV4GC63"/>
<proteinExistence type="predicted"/>
<sequence>MESDNHMSAHGEGDVGKVQAESRSCSEKKSKEKERRKYKNDAILEKKEKNYSDTNFLHQNRRRSSGIFVPSFAKDTRKFIKTTNKAEAKPKERKEEKQKTEDKKAIHCKNEERKQKDDNDSFDNSVTKTSQLSVKEEPSNEDTYQLSANRKQKPTVRPRENGKQKKKSGHKQRTFHEMNWEKQKEKRNSSQGSKVKISAVMEGPHASKIFGDDTENEKKAKENWLGSKEPRNRKEARKYMVIEIGEETMDKQNDEQVFPEGCELKIPPSPVPLDVPLSDAQDKASARAKKSDLKLKEKSDKTSNIKGAKNKGDSGEIKIKKQTEGNDSVQDSDMKTHPSLAIGYSPVKDILGKPKKSKKADQTQKEENIGKHEAGGKRKWLCGERNIVLQKERKDCSRVSAVKTQLSREKSPPLAPLEDGLPDAENTKKKATKKKEKTCAKLREEKKKKKDVEDKRPLNTDNLENKIEKKRKRKSDKKESRLDREQNELQNNDKAKTSFMIQCQLDLSTVADDNTSDDRKADENAKKKKKKTHSKSMREKEENIKAEDQLQSNTYTPENEAPHKTLSDKRKKTLIEKETQTSKSDRTRTLSMSSEKLEHPVMQDSDSNSDASGVDQDVERASKEHEKSCHNLKKNRDEFKESSKSKTLHERKQKRPKKDKVPSQTDLISKSTSSKMLLEQNSEEEKVDKKTFKTFAETIKFHFPPPSTLARQFLQNSRAADGGEDGDDFGVKTMLPDMLLLRSEGETEKQYFLAQESRDAIAVTPLRSGHQGPPVLFI</sequence>
<feature type="region of interest" description="Disordered" evidence="1">
    <location>
        <begin position="1"/>
        <end position="232"/>
    </location>
</feature>
<feature type="compositionally biased region" description="Basic and acidic residues" evidence="1">
    <location>
        <begin position="476"/>
        <end position="496"/>
    </location>
</feature>
<reference evidence="2 3" key="1">
    <citation type="journal article" date="2021" name="Elife">
        <title>Chloroplast acquisition without the gene transfer in kleptoplastic sea slugs, Plakobranchus ocellatus.</title>
        <authorList>
            <person name="Maeda T."/>
            <person name="Takahashi S."/>
            <person name="Yoshida T."/>
            <person name="Shimamura S."/>
            <person name="Takaki Y."/>
            <person name="Nagai Y."/>
            <person name="Toyoda A."/>
            <person name="Suzuki Y."/>
            <person name="Arimoto A."/>
            <person name="Ishii H."/>
            <person name="Satoh N."/>
            <person name="Nishiyama T."/>
            <person name="Hasebe M."/>
            <person name="Maruyama T."/>
            <person name="Minagawa J."/>
            <person name="Obokata J."/>
            <person name="Shigenobu S."/>
        </authorList>
    </citation>
    <scope>NUCLEOTIDE SEQUENCE [LARGE SCALE GENOMIC DNA]</scope>
</reference>
<feature type="region of interest" description="Disordered" evidence="1">
    <location>
        <begin position="393"/>
        <end position="688"/>
    </location>
</feature>
<feature type="compositionally biased region" description="Basic and acidic residues" evidence="1">
    <location>
        <begin position="617"/>
        <end position="650"/>
    </location>
</feature>
<evidence type="ECO:0000256" key="1">
    <source>
        <dbReference type="SAM" id="MobiDB-lite"/>
    </source>
</evidence>
<feature type="compositionally biased region" description="Polar residues" evidence="1">
    <location>
        <begin position="122"/>
        <end position="133"/>
    </location>
</feature>
<feature type="compositionally biased region" description="Basic and acidic residues" evidence="1">
    <location>
        <begin position="174"/>
        <end position="188"/>
    </location>
</feature>
<feature type="compositionally biased region" description="Basic and acidic residues" evidence="1">
    <location>
        <begin position="74"/>
        <end position="119"/>
    </location>
</feature>
<feature type="compositionally biased region" description="Basic and acidic residues" evidence="1">
    <location>
        <begin position="24"/>
        <end position="51"/>
    </location>
</feature>
<feature type="compositionally biased region" description="Basic and acidic residues" evidence="1">
    <location>
        <begin position="216"/>
        <end position="232"/>
    </location>
</feature>
<name>A0AAV4GC63_9GAST</name>
<feature type="compositionally biased region" description="Polar residues" evidence="1">
    <location>
        <begin position="662"/>
        <end position="675"/>
    </location>
</feature>
<keyword evidence="3" id="KW-1185">Reference proteome</keyword>
<feature type="compositionally biased region" description="Basic and acidic residues" evidence="1">
    <location>
        <begin position="280"/>
        <end position="303"/>
    </location>
</feature>
<dbReference type="Proteomes" id="UP000762676">
    <property type="component" value="Unassembled WGS sequence"/>
</dbReference>
<feature type="region of interest" description="Disordered" evidence="1">
    <location>
        <begin position="246"/>
        <end position="378"/>
    </location>
</feature>
<feature type="compositionally biased region" description="Basic and acidic residues" evidence="1">
    <location>
        <begin position="516"/>
        <end position="525"/>
    </location>
</feature>
<feature type="compositionally biased region" description="Basic residues" evidence="1">
    <location>
        <begin position="526"/>
        <end position="535"/>
    </location>
</feature>
<feature type="compositionally biased region" description="Basic and acidic residues" evidence="1">
    <location>
        <begin position="560"/>
        <end position="588"/>
    </location>
</feature>
<organism evidence="2 3">
    <name type="scientific">Elysia marginata</name>
    <dbReference type="NCBI Taxonomy" id="1093978"/>
    <lineage>
        <taxon>Eukaryota</taxon>
        <taxon>Metazoa</taxon>
        <taxon>Spiralia</taxon>
        <taxon>Lophotrochozoa</taxon>
        <taxon>Mollusca</taxon>
        <taxon>Gastropoda</taxon>
        <taxon>Heterobranchia</taxon>
        <taxon>Euthyneura</taxon>
        <taxon>Panpulmonata</taxon>
        <taxon>Sacoglossa</taxon>
        <taxon>Placobranchoidea</taxon>
        <taxon>Plakobranchidae</taxon>
        <taxon>Elysia</taxon>
    </lineage>
</organism>
<protein>
    <submittedName>
        <fullName evidence="2">Uncharacterized protein</fullName>
    </submittedName>
</protein>
<dbReference type="EMBL" id="BMAT01008349">
    <property type="protein sequence ID" value="GFR82899.1"/>
    <property type="molecule type" value="Genomic_DNA"/>
</dbReference>
<feature type="compositionally biased region" description="Basic residues" evidence="1">
    <location>
        <begin position="164"/>
        <end position="173"/>
    </location>
</feature>
<evidence type="ECO:0000313" key="3">
    <source>
        <dbReference type="Proteomes" id="UP000762676"/>
    </source>
</evidence>
<feature type="compositionally biased region" description="Polar residues" evidence="1">
    <location>
        <begin position="499"/>
        <end position="513"/>
    </location>
</feature>